<evidence type="ECO:0000313" key="3">
    <source>
        <dbReference type="Proteomes" id="UP001381174"/>
    </source>
</evidence>
<proteinExistence type="predicted"/>
<dbReference type="RefSeq" id="WP_336806048.1">
    <property type="nucleotide sequence ID" value="NZ_JBBBNY010000001.1"/>
</dbReference>
<evidence type="ECO:0008006" key="4">
    <source>
        <dbReference type="Google" id="ProtNLM"/>
    </source>
</evidence>
<name>A0ABU8J7D6_9GAMM</name>
<accession>A0ABU8J7D6</accession>
<evidence type="ECO:0000313" key="2">
    <source>
        <dbReference type="EMBL" id="MEI7035437.1"/>
    </source>
</evidence>
<protein>
    <recommendedName>
        <fullName evidence="4">General secretion pathway protein GspN</fullName>
    </recommendedName>
</protein>
<feature type="region of interest" description="Disordered" evidence="1">
    <location>
        <begin position="156"/>
        <end position="252"/>
    </location>
</feature>
<gene>
    <name evidence="2" type="ORF">WAT24_01560</name>
</gene>
<sequence length="278" mass="29265">MNAAAQRRLTVPLAAAVLVFGVLFLVLLAGVGRGVHWAPPRKPAPLPAQHAATLPPPVPLEHYAAVWQQPLFDPDRKPVAHAASGGGQLGDMELTGIILTPTLRMALLRNKRDGQNGQELRVRQGESLPDGSWSLVEVRPRSAVFDSSSGRVELKLPAGVPIDQPRGGAEGAGPAEPSSIPNQLPADNTGHRLQPPPESGDQDEGNSPEQPAPGGTQSSGDDGGASSGGAAIQALRGRPMRMDMSNQERQAERLRQLKAAIEKRRAEQAAAKASEGDR</sequence>
<reference evidence="2 3" key="1">
    <citation type="journal article" date="2014" name="Int. J. Syst. Evol. Microbiol.">
        <title>Fulvimonas yonginensis sp. nov., isolated from greenhouse soil, and emended description of the genus Fulvimonas.</title>
        <authorList>
            <person name="Ahn J.H."/>
            <person name="Kim S.J."/>
            <person name="Weon H.Y."/>
            <person name="Hong S.B."/>
            <person name="Seok S.J."/>
            <person name="Kwon S.W."/>
        </authorList>
    </citation>
    <scope>NUCLEOTIDE SEQUENCE [LARGE SCALE GENOMIC DNA]</scope>
    <source>
        <strain evidence="2 3">KACC 16952</strain>
    </source>
</reference>
<dbReference type="EMBL" id="JBBBNY010000001">
    <property type="protein sequence ID" value="MEI7035437.1"/>
    <property type="molecule type" value="Genomic_DNA"/>
</dbReference>
<organism evidence="2 3">
    <name type="scientific">Fulvimonas yonginensis</name>
    <dbReference type="NCBI Taxonomy" id="1495200"/>
    <lineage>
        <taxon>Bacteria</taxon>
        <taxon>Pseudomonadati</taxon>
        <taxon>Pseudomonadota</taxon>
        <taxon>Gammaproteobacteria</taxon>
        <taxon>Lysobacterales</taxon>
        <taxon>Rhodanobacteraceae</taxon>
        <taxon>Fulvimonas</taxon>
    </lineage>
</organism>
<comment type="caution">
    <text evidence="2">The sequence shown here is derived from an EMBL/GenBank/DDBJ whole genome shotgun (WGS) entry which is preliminary data.</text>
</comment>
<dbReference type="Proteomes" id="UP001381174">
    <property type="component" value="Unassembled WGS sequence"/>
</dbReference>
<keyword evidence="3" id="KW-1185">Reference proteome</keyword>
<evidence type="ECO:0000256" key="1">
    <source>
        <dbReference type="SAM" id="MobiDB-lite"/>
    </source>
</evidence>